<evidence type="ECO:0000256" key="1">
    <source>
        <dbReference type="SAM" id="SignalP"/>
    </source>
</evidence>
<dbReference type="InterPro" id="IPR050772">
    <property type="entry name" value="Hydratase-Decarb/MhpD_sf"/>
</dbReference>
<dbReference type="GO" id="GO:0005737">
    <property type="term" value="C:cytoplasm"/>
    <property type="evidence" value="ECO:0007669"/>
    <property type="project" value="TreeGrafter"/>
</dbReference>
<dbReference type="AlphaFoldDB" id="A0A521DAF0"/>
<sequence length="279" mass="29079">MKALILGGVIACSLSAAQAACPDSSLMHNAARGWIAGQRLPDPLVRNMDDANCAYASFRAVLEAELGPPVGVKVAFTSAEAQENYGISEPIAGALFAPMLVADGSRLSLKGSRAPLYEADLVVTVADPAIMRATTRAQVAAALRDVRPFIELPDIALPRGAVPDGPLFASYGVTPWRGVLGQGIPISALADPVGDLERMTVALKVDGRVVHTDSGAALLGHPLDVLLWLVQHGRYELHAGSIVSLGSLGTFGPAMPGRRIEAEYNLGGYPMKVGVTLAP</sequence>
<dbReference type="Proteomes" id="UP000319014">
    <property type="component" value="Unassembled WGS sequence"/>
</dbReference>
<feature type="signal peptide" evidence="1">
    <location>
        <begin position="1"/>
        <end position="19"/>
    </location>
</feature>
<accession>A0A521DAF0</accession>
<dbReference type="SUPFAM" id="SSF56529">
    <property type="entry name" value="FAH"/>
    <property type="match status" value="1"/>
</dbReference>
<organism evidence="2 3">
    <name type="scientific">Paracoccus laeviglucosivorans</name>
    <dbReference type="NCBI Taxonomy" id="1197861"/>
    <lineage>
        <taxon>Bacteria</taxon>
        <taxon>Pseudomonadati</taxon>
        <taxon>Pseudomonadota</taxon>
        <taxon>Alphaproteobacteria</taxon>
        <taxon>Rhodobacterales</taxon>
        <taxon>Paracoccaceae</taxon>
        <taxon>Paracoccus</taxon>
    </lineage>
</organism>
<dbReference type="GO" id="GO:0008684">
    <property type="term" value="F:2-oxopent-4-enoate hydratase activity"/>
    <property type="evidence" value="ECO:0007669"/>
    <property type="project" value="TreeGrafter"/>
</dbReference>
<name>A0A521DAF0_9RHOB</name>
<feature type="chain" id="PRO_5022235998" evidence="1">
    <location>
        <begin position="20"/>
        <end position="279"/>
    </location>
</feature>
<dbReference type="PANTHER" id="PTHR30143:SF0">
    <property type="entry name" value="2-KETO-4-PENTENOATE HYDRATASE"/>
    <property type="match status" value="1"/>
</dbReference>
<protein>
    <submittedName>
        <fullName evidence="2">2-oxo-hept-3-ene-1,7-dioate hydratase</fullName>
    </submittedName>
</protein>
<reference evidence="2 3" key="1">
    <citation type="submission" date="2017-05" db="EMBL/GenBank/DDBJ databases">
        <authorList>
            <person name="Varghese N."/>
            <person name="Submissions S."/>
        </authorList>
    </citation>
    <scope>NUCLEOTIDE SEQUENCE [LARGE SCALE GENOMIC DNA]</scope>
    <source>
        <strain evidence="2 3">DSM 100094</strain>
    </source>
</reference>
<gene>
    <name evidence="2" type="ORF">SAMN06265221_10752</name>
</gene>
<dbReference type="InterPro" id="IPR036663">
    <property type="entry name" value="Fumarylacetoacetase_C_sf"/>
</dbReference>
<keyword evidence="3" id="KW-1185">Reference proteome</keyword>
<dbReference type="EMBL" id="FXTK01000007">
    <property type="protein sequence ID" value="SMO68687.1"/>
    <property type="molecule type" value="Genomic_DNA"/>
</dbReference>
<dbReference type="PANTHER" id="PTHR30143">
    <property type="entry name" value="ACID HYDRATASE"/>
    <property type="match status" value="1"/>
</dbReference>
<evidence type="ECO:0000313" key="2">
    <source>
        <dbReference type="EMBL" id="SMO68687.1"/>
    </source>
</evidence>
<proteinExistence type="predicted"/>
<keyword evidence="1" id="KW-0732">Signal</keyword>
<evidence type="ECO:0000313" key="3">
    <source>
        <dbReference type="Proteomes" id="UP000319014"/>
    </source>
</evidence>
<dbReference type="OrthoDB" id="9792137at2"/>
<dbReference type="Gene3D" id="3.90.850.10">
    <property type="entry name" value="Fumarylacetoacetase-like, C-terminal domain"/>
    <property type="match status" value="1"/>
</dbReference>